<dbReference type="InterPro" id="IPR053952">
    <property type="entry name" value="K_trans_C"/>
</dbReference>
<evidence type="ECO:0000313" key="16">
    <source>
        <dbReference type="EMBL" id="AEQ97451.1"/>
    </source>
</evidence>
<evidence type="ECO:0000256" key="3">
    <source>
        <dbReference type="ARBA" id="ARBA00022448"/>
    </source>
</evidence>
<dbReference type="AlphaFoldDB" id="G7TCT4"/>
<feature type="transmembrane region" description="Helical" evidence="12">
    <location>
        <begin position="36"/>
        <end position="55"/>
    </location>
</feature>
<feature type="transmembrane region" description="Helical" evidence="12">
    <location>
        <begin position="450"/>
        <end position="467"/>
    </location>
</feature>
<feature type="transmembrane region" description="Helical" evidence="12">
    <location>
        <begin position="423"/>
        <end position="444"/>
    </location>
</feature>
<feature type="transmembrane region" description="Helical" evidence="12">
    <location>
        <begin position="75"/>
        <end position="94"/>
    </location>
</feature>
<organism evidence="16 17">
    <name type="scientific">Xanthomonas oryzae pv. oryzicola (strain BLS256)</name>
    <dbReference type="NCBI Taxonomy" id="383407"/>
    <lineage>
        <taxon>Bacteria</taxon>
        <taxon>Pseudomonadati</taxon>
        <taxon>Pseudomonadota</taxon>
        <taxon>Gammaproteobacteria</taxon>
        <taxon>Lysobacterales</taxon>
        <taxon>Lysobacteraceae</taxon>
        <taxon>Xanthomonas</taxon>
    </lineage>
</organism>
<evidence type="ECO:0000256" key="2">
    <source>
        <dbReference type="ARBA" id="ARBA00007019"/>
    </source>
</evidence>
<evidence type="ECO:0000256" key="6">
    <source>
        <dbReference type="ARBA" id="ARBA00022692"/>
    </source>
</evidence>
<dbReference type="GO" id="GO:0005886">
    <property type="term" value="C:plasma membrane"/>
    <property type="evidence" value="ECO:0007669"/>
    <property type="project" value="UniProtKB-SubCell"/>
</dbReference>
<reference evidence="16 17" key="1">
    <citation type="journal article" date="2011" name="J. Bacteriol.">
        <title>Two new complete genome sequences offer insight into host and tissue specificity of plant pathogenic Xanthomonas spp.</title>
        <authorList>
            <person name="Bogdanove A.J."/>
            <person name="Koebnik R."/>
            <person name="Lu H."/>
            <person name="Furutani A."/>
            <person name="Angiuoli S.V."/>
            <person name="Patil P.B."/>
            <person name="Van Sluys M.A."/>
            <person name="Ryan R.P."/>
            <person name="Meyer D.F."/>
            <person name="Han S.W."/>
            <person name="Aparna G."/>
            <person name="Rajaram M."/>
            <person name="Delcher A.L."/>
            <person name="Phillippy A.M."/>
            <person name="Puiu D."/>
            <person name="Schatz M.C."/>
            <person name="Shumway M."/>
            <person name="Sommer D.D."/>
            <person name="Trapnell C."/>
            <person name="Benahmed F."/>
            <person name="Dimitrov G."/>
            <person name="Madupu R."/>
            <person name="Radune D."/>
            <person name="Sullivan S."/>
            <person name="Jha G."/>
            <person name="Ishihara H."/>
            <person name="Lee S.W."/>
            <person name="Pandey A."/>
            <person name="Sharma V."/>
            <person name="Sriariyanun M."/>
            <person name="Szurek B."/>
            <person name="Vera-Cruz C.M."/>
            <person name="Dorman K.S."/>
            <person name="Ronald P.C."/>
            <person name="Verdier V."/>
            <person name="Dow J.M."/>
            <person name="Sonti R.V."/>
            <person name="Tsuge S."/>
            <person name="Brendel V.P."/>
            <person name="Rabinowicz P.D."/>
            <person name="Leach J.E."/>
            <person name="White F.F."/>
            <person name="Salzberg S.L."/>
        </authorList>
    </citation>
    <scope>NUCLEOTIDE SEQUENCE [LARGE SCALE GENOMIC DNA]</scope>
    <source>
        <strain evidence="16 17">BLS256</strain>
    </source>
</reference>
<feature type="transmembrane region" description="Helical" evidence="12">
    <location>
        <begin position="273"/>
        <end position="292"/>
    </location>
</feature>
<accession>G7TCT4</accession>
<keyword evidence="9 12" id="KW-1133">Transmembrane helix</keyword>
<evidence type="ECO:0000313" key="17">
    <source>
        <dbReference type="Proteomes" id="UP000008851"/>
    </source>
</evidence>
<evidence type="ECO:0000256" key="7">
    <source>
        <dbReference type="ARBA" id="ARBA00022847"/>
    </source>
</evidence>
<evidence type="ECO:0000256" key="13">
    <source>
        <dbReference type="SAM" id="SignalP"/>
    </source>
</evidence>
<keyword evidence="13" id="KW-0732">Signal</keyword>
<feature type="domain" description="K+ potassium transporter C-terminal" evidence="15">
    <location>
        <begin position="501"/>
        <end position="650"/>
    </location>
</feature>
<dbReference type="HOGENOM" id="CLU_008142_4_2_6"/>
<dbReference type="GO" id="GO:0015293">
    <property type="term" value="F:symporter activity"/>
    <property type="evidence" value="ECO:0007669"/>
    <property type="project" value="UniProtKB-UniRule"/>
</dbReference>
<evidence type="ECO:0000256" key="10">
    <source>
        <dbReference type="ARBA" id="ARBA00023065"/>
    </source>
</evidence>
<keyword evidence="3 12" id="KW-0813">Transport</keyword>
<dbReference type="EMBL" id="CP003057">
    <property type="protein sequence ID" value="AEQ97451.1"/>
    <property type="molecule type" value="Genomic_DNA"/>
</dbReference>
<keyword evidence="8 12" id="KW-0630">Potassium</keyword>
<sequence>MSLTSSRCLAKTAHLMSHTPTPAAGSGHASTNSQTALVIGAIGVVFGDIGTSPLYTLKEAFSPHYGLTPDHDTVLGILSLVFWALMLVVTLKYVTVIMRADNDGEGGIMALTALAQRTLPGGSRSMYVVGILGIFGASLFFGDGVITPAISVLSAVEGLQVAAPKLEAFVVPITLVVLSMLFLAQRFGTERVGKAFGPITLVWFFALGAIGVYNMARAPEVLHALNPWWGVLFFVEHNWHAVFVLGAVVLAVTGGEALYADMGHFGAKAIRRSWQFVVLPMLTLTYLGQGALVLRDPSAVSNPFYEAVPEWALYPMIVLATAATVIASQALITGAYSVASQAMQLGYIPRMHIRHTSHSTIGQIYVPAVNWCLLLAVAVAVVGFGDSTSLATAYGVSVTGTMLITTVLMVIYARANPRVPAPLLWLFALVFLAVDCAFFYANIIKFLDGAWFPLLLGLILFTLMRTWHRGRKLLHDEIRKDGIKLDTFLPGLMLAPPVRVPGTAVFLTADPMVVPHALMHNLKHNKVLHERNVFLTVETLQGPYAAAGKRLKIEAIGDEFYRVHVRFGFMETPDVPLALMRSCDQGGIYFDPMDTTYFASRETIVASANRGMPIWRDKLFALMHRNAAPATGFFRIPGNRLVELGAQVEI</sequence>
<evidence type="ECO:0000259" key="14">
    <source>
        <dbReference type="Pfam" id="PF02705"/>
    </source>
</evidence>
<feature type="chain" id="PRO_5003503880" description="Probable potassium transport system protein Kup" evidence="13">
    <location>
        <begin position="24"/>
        <end position="650"/>
    </location>
</feature>
<evidence type="ECO:0000256" key="5">
    <source>
        <dbReference type="ARBA" id="ARBA00022538"/>
    </source>
</evidence>
<keyword evidence="10 12" id="KW-0406">Ion transport</keyword>
<feature type="transmembrane region" description="Helical" evidence="12">
    <location>
        <begin position="360"/>
        <end position="385"/>
    </location>
</feature>
<evidence type="ECO:0000259" key="15">
    <source>
        <dbReference type="Pfam" id="PF22776"/>
    </source>
</evidence>
<dbReference type="GO" id="GO:0015079">
    <property type="term" value="F:potassium ion transmembrane transporter activity"/>
    <property type="evidence" value="ECO:0007669"/>
    <property type="project" value="UniProtKB-UniRule"/>
</dbReference>
<dbReference type="HAMAP" id="MF_01522">
    <property type="entry name" value="Kup"/>
    <property type="match status" value="1"/>
</dbReference>
<keyword evidence="5 12" id="KW-0633">Potassium transport</keyword>
<feature type="transmembrane region" description="Helical" evidence="12">
    <location>
        <begin position="312"/>
        <end position="339"/>
    </location>
</feature>
<evidence type="ECO:0000256" key="4">
    <source>
        <dbReference type="ARBA" id="ARBA00022475"/>
    </source>
</evidence>
<evidence type="ECO:0000256" key="12">
    <source>
        <dbReference type="HAMAP-Rule" id="MF_01522"/>
    </source>
</evidence>
<feature type="transmembrane region" description="Helical" evidence="12">
    <location>
        <begin position="391"/>
        <end position="411"/>
    </location>
</feature>
<gene>
    <name evidence="12" type="primary">kup</name>
    <name evidence="16" type="ORF">XOC_3357</name>
</gene>
<feature type="transmembrane region" description="Helical" evidence="12">
    <location>
        <begin position="228"/>
        <end position="252"/>
    </location>
</feature>
<dbReference type="InterPro" id="IPR003855">
    <property type="entry name" value="K+_transporter"/>
</dbReference>
<evidence type="ECO:0000256" key="9">
    <source>
        <dbReference type="ARBA" id="ARBA00022989"/>
    </source>
</evidence>
<feature type="domain" description="K+ potassium transporter integral membrane" evidence="14">
    <location>
        <begin position="38"/>
        <end position="489"/>
    </location>
</feature>
<dbReference type="InterPro" id="IPR053951">
    <property type="entry name" value="K_trans_N"/>
</dbReference>
<dbReference type="eggNOG" id="COG3158">
    <property type="taxonomic scope" value="Bacteria"/>
</dbReference>
<keyword evidence="6 12" id="KW-0812">Transmembrane</keyword>
<dbReference type="InterPro" id="IPR023051">
    <property type="entry name" value="Kup"/>
</dbReference>
<comment type="catalytic activity">
    <reaction evidence="12">
        <text>K(+)(in) + H(+)(in) = K(+)(out) + H(+)(out)</text>
        <dbReference type="Rhea" id="RHEA:28490"/>
        <dbReference type="ChEBI" id="CHEBI:15378"/>
        <dbReference type="ChEBI" id="CHEBI:29103"/>
    </reaction>
</comment>
<evidence type="ECO:0000256" key="1">
    <source>
        <dbReference type="ARBA" id="ARBA00004141"/>
    </source>
</evidence>
<dbReference type="Pfam" id="PF22776">
    <property type="entry name" value="K_trans_C"/>
    <property type="match status" value="1"/>
</dbReference>
<keyword evidence="4 12" id="KW-1003">Cell membrane</keyword>
<feature type="transmembrane region" description="Helical" evidence="12">
    <location>
        <begin position="196"/>
        <end position="216"/>
    </location>
</feature>
<feature type="signal peptide" evidence="13">
    <location>
        <begin position="1"/>
        <end position="23"/>
    </location>
</feature>
<evidence type="ECO:0000256" key="8">
    <source>
        <dbReference type="ARBA" id="ARBA00022958"/>
    </source>
</evidence>
<comment type="subcellular location">
    <subcellularLocation>
        <location evidence="12">Cell membrane</location>
        <topology evidence="12">Multi-pass membrane protein</topology>
    </subcellularLocation>
    <subcellularLocation>
        <location evidence="1">Membrane</location>
        <topology evidence="1">Multi-pass membrane protein</topology>
    </subcellularLocation>
</comment>
<feature type="transmembrane region" description="Helical" evidence="12">
    <location>
        <begin position="166"/>
        <end position="184"/>
    </location>
</feature>
<keyword evidence="7 12" id="KW-0769">Symport</keyword>
<dbReference type="PANTHER" id="PTHR30540">
    <property type="entry name" value="OSMOTIC STRESS POTASSIUM TRANSPORTER"/>
    <property type="match status" value="1"/>
</dbReference>
<proteinExistence type="inferred from homology"/>
<dbReference type="Proteomes" id="UP000008851">
    <property type="component" value="Chromosome"/>
</dbReference>
<dbReference type="Pfam" id="PF02705">
    <property type="entry name" value="K_trans"/>
    <property type="match status" value="1"/>
</dbReference>
<protein>
    <recommendedName>
        <fullName evidence="12">Probable potassium transport system protein Kup</fullName>
    </recommendedName>
</protein>
<evidence type="ECO:0000256" key="11">
    <source>
        <dbReference type="ARBA" id="ARBA00023136"/>
    </source>
</evidence>
<comment type="similarity">
    <text evidence="2 12">Belongs to the HAK/KUP transporter (TC 2.A.72) family.</text>
</comment>
<dbReference type="PANTHER" id="PTHR30540:SF79">
    <property type="entry name" value="LOW AFFINITY POTASSIUM TRANSPORT SYSTEM PROTEIN KUP"/>
    <property type="match status" value="1"/>
</dbReference>
<comment type="function">
    <text evidence="12">Transport of potassium into the cell. Likely operates as a K(+):H(+) symporter.</text>
</comment>
<dbReference type="KEGG" id="xor:XOC_3357"/>
<feature type="transmembrane region" description="Helical" evidence="12">
    <location>
        <begin position="126"/>
        <end position="146"/>
    </location>
</feature>
<name>G7TCT4_XANOB</name>
<keyword evidence="11 12" id="KW-0472">Membrane</keyword>